<gene>
    <name evidence="3" type="ordered locus">XNC1_4240</name>
</gene>
<dbReference type="InterPro" id="IPR006680">
    <property type="entry name" value="Amidohydro-rel"/>
</dbReference>
<evidence type="ECO:0000256" key="1">
    <source>
        <dbReference type="ARBA" id="ARBA00006745"/>
    </source>
</evidence>
<dbReference type="InterPro" id="IPR032466">
    <property type="entry name" value="Metal_Hydrolase"/>
</dbReference>
<dbReference type="InterPro" id="IPR050287">
    <property type="entry name" value="MTA/SAH_deaminase"/>
</dbReference>
<dbReference type="HOGENOM" id="CLU_012358_2_0_6"/>
<keyword evidence="4" id="KW-1185">Reference proteome</keyword>
<name>D3VDM3_XENNA</name>
<dbReference type="Gene3D" id="2.30.40.10">
    <property type="entry name" value="Urease, subunit C, domain 1"/>
    <property type="match status" value="1"/>
</dbReference>
<dbReference type="InterPro" id="IPR011059">
    <property type="entry name" value="Metal-dep_hydrolase_composite"/>
</dbReference>
<organism evidence="3 4">
    <name type="scientific">Xenorhabdus nematophila (strain ATCC 19061 / DSM 3370 / CCUG 14189 / LMG 1036 / NCIMB 9965 / AN6)</name>
    <dbReference type="NCBI Taxonomy" id="406817"/>
    <lineage>
        <taxon>Bacteria</taxon>
        <taxon>Pseudomonadati</taxon>
        <taxon>Pseudomonadota</taxon>
        <taxon>Gammaproteobacteria</taxon>
        <taxon>Enterobacterales</taxon>
        <taxon>Morganellaceae</taxon>
        <taxon>Xenorhabdus</taxon>
    </lineage>
</organism>
<dbReference type="PANTHER" id="PTHR43794">
    <property type="entry name" value="AMINOHYDROLASE SSNA-RELATED"/>
    <property type="match status" value="1"/>
</dbReference>
<comment type="similarity">
    <text evidence="1">Belongs to the metallo-dependent hydrolases superfamily. ATZ/TRZ family.</text>
</comment>
<dbReference type="GO" id="GO:0016810">
    <property type="term" value="F:hydrolase activity, acting on carbon-nitrogen (but not peptide) bonds"/>
    <property type="evidence" value="ECO:0007669"/>
    <property type="project" value="InterPro"/>
</dbReference>
<dbReference type="KEGG" id="xne:XNC1_4240"/>
<dbReference type="Proteomes" id="UP000008075">
    <property type="component" value="Chromosome"/>
</dbReference>
<dbReference type="STRING" id="406817.XNC1_4240"/>
<accession>D3VDM3</accession>
<evidence type="ECO:0000313" key="3">
    <source>
        <dbReference type="EMBL" id="CBJ92263.1"/>
    </source>
</evidence>
<protein>
    <recommendedName>
        <fullName evidence="2">Amidohydrolase-related domain-containing protein</fullName>
    </recommendedName>
</protein>
<evidence type="ECO:0000313" key="4">
    <source>
        <dbReference type="Proteomes" id="UP000008075"/>
    </source>
</evidence>
<dbReference type="EMBL" id="FN667742">
    <property type="protein sequence ID" value="CBJ92263.1"/>
    <property type="molecule type" value="Genomic_DNA"/>
</dbReference>
<proteinExistence type="inferred from homology"/>
<sequence length="411" mass="45798">MQLKVGSIKIVDGIISEIEDVIIDYGSDIIIEAQNIILMPGLVNAHLHPSKEIYGGALDASPIDIVLDTVHKNNALEDSEGQFIASLKSLTSGLMKGVTTYGVFTSRIQSDIRAIQQAGVRCVINYCQSNQWIGSGYSPENRAIDEIIQKYLEAEDQYQSELIKLSPATASELSANEELLLSLHSIANKRMTNFTLHIHEGRHQVESYKNFYGQSAISNFDKMKLLDKNTTLIHCCTLSEEDINILKRRDCNIVHCPVSNSFVGAGTMPIRPLWENRNIGLGTDAAMVNPNNDLTFDAIFSLYHHGDSDFENKINAAEVIYMLTEGGAKALGFKDIGKIEKGYKADFIFFNKDSIDVDYINTPVSLLKMLNREKPNIVMINGVEVVKNNKLVNFNLSENNVSFSMIRERLA</sequence>
<dbReference type="SUPFAM" id="SSF51338">
    <property type="entry name" value="Composite domain of metallo-dependent hydrolases"/>
    <property type="match status" value="1"/>
</dbReference>
<dbReference type="SUPFAM" id="SSF51556">
    <property type="entry name" value="Metallo-dependent hydrolases"/>
    <property type="match status" value="1"/>
</dbReference>
<dbReference type="AlphaFoldDB" id="D3VDM3"/>
<reference evidence="3 4" key="1">
    <citation type="journal article" date="2011" name="PLoS ONE">
        <title>The entomopathogenic bacterial endosymbionts xenorhabdus and photorhabdus: convergent lifestyles from divergent genomes.</title>
        <authorList>
            <person name="Chaston J.M."/>
            <person name="Suen G."/>
            <person name="Tucker S.L."/>
            <person name="Andersen A.W."/>
            <person name="Bhasin A."/>
            <person name="Bode E."/>
            <person name="Bode H.B."/>
            <person name="Brachmann A.O."/>
            <person name="Cowles C.E."/>
            <person name="Cowles K.N."/>
            <person name="Darby C."/>
            <person name="de Leon L."/>
            <person name="Drace K."/>
            <person name="Du Z."/>
            <person name="Givaudan A."/>
            <person name="Herbert Tran E.E."/>
            <person name="Jewell K.A."/>
            <person name="Knack J.J."/>
            <person name="Krasomil-Osterfeld K.C."/>
            <person name="Kukor R."/>
            <person name="Lanois A."/>
            <person name="Latreille P."/>
            <person name="Leimgruber N.K."/>
            <person name="Lipke C.M."/>
            <person name="Liu R."/>
            <person name="Lu X."/>
            <person name="Martens E.C."/>
            <person name="Marri P.R."/>
            <person name="Medigue C."/>
            <person name="Menard M.L."/>
            <person name="Miller N.M."/>
            <person name="Morales-Soto N."/>
            <person name="Norton S."/>
            <person name="Ogier J.C."/>
            <person name="Orchard S.S."/>
            <person name="Park D."/>
            <person name="Park Y."/>
            <person name="Qurollo B.A."/>
            <person name="Sugar D.R."/>
            <person name="Richards G.R."/>
            <person name="Rouy Z."/>
            <person name="Slominski B."/>
            <person name="Slominski K."/>
            <person name="Snyder H."/>
            <person name="Tjaden B.C."/>
            <person name="van der Hoeven R."/>
            <person name="Welch R.D."/>
            <person name="Wheeler C."/>
            <person name="Xiang B."/>
            <person name="Barbazuk B."/>
            <person name="Gaudriault S."/>
            <person name="Goodner B."/>
            <person name="Slater S.C."/>
            <person name="Forst S."/>
            <person name="Goldman B.S."/>
            <person name="Goodrich-Blair H."/>
        </authorList>
    </citation>
    <scope>NUCLEOTIDE SEQUENCE [LARGE SCALE GENOMIC DNA]</scope>
    <source>
        <strain evidence="4">ATCC 19061 / DSM 3370 / CCUG 14189 / LMG 1036 / NCIMB 9965 / AN6</strain>
    </source>
</reference>
<dbReference type="eggNOG" id="COG0402">
    <property type="taxonomic scope" value="Bacteria"/>
</dbReference>
<dbReference type="Pfam" id="PF01979">
    <property type="entry name" value="Amidohydro_1"/>
    <property type="match status" value="1"/>
</dbReference>
<dbReference type="PANTHER" id="PTHR43794:SF5">
    <property type="entry name" value="CHLOROHYDROLASE FAMILY PROTEIN"/>
    <property type="match status" value="1"/>
</dbReference>
<feature type="domain" description="Amidohydrolase-related" evidence="2">
    <location>
        <begin position="37"/>
        <end position="384"/>
    </location>
</feature>
<evidence type="ECO:0000259" key="2">
    <source>
        <dbReference type="Pfam" id="PF01979"/>
    </source>
</evidence>
<dbReference type="Gene3D" id="3.20.20.140">
    <property type="entry name" value="Metal-dependent hydrolases"/>
    <property type="match status" value="1"/>
</dbReference>